<dbReference type="RefSeq" id="WP_207988132.1">
    <property type="nucleotide sequence ID" value="NZ_CP071794.1"/>
</dbReference>
<sequence>MVGGTAHAKRSDGAEGLNQYVEARLAESVDQPAVAAAIYADSLKKQPDNLLLASKTYVKAVEAGDFDLAVKAVRSLGLRGEIDAEMPLLLFADAFARKDYKAAATATDELVALGNFAFLSPLLNAWLAEASGGNPLVGLATAEKNKTAAYYHLEQFILHGLARGNDEDVMPLLDRLVEKNEARMGPVRIIAARHFLAKGDKVRAVELLERERTGPETKMLRDIRSGSSKKLAQKVNVKVGLGFLFQRLASDLKTQRAYFLALVGAQAAGRIYPDSDYGRLVLGDAHGDSLNNSSARSLFKRISYDSAYGLLAISKEIASYVDDQNYVGGQTRLNELIARDPAAPELQVLMGQLLQMSGDHKAAAGAFAKAIDLAEKRDAPDALLASYWLSLGSAQEQAGLWPAGLESLKKANILLPNSASILNYLGYAQLERRENTASAIDSIRKAHKLRSSSPAITDSLGWAYFITGQHEKAVSYLELARDGEPQDPTINEHLGDAYWTVGRKYEARYAWKSAKLFADAEDMQRLAAKIDLGLQADLVSP</sequence>
<evidence type="ECO:0008006" key="3">
    <source>
        <dbReference type="Google" id="ProtNLM"/>
    </source>
</evidence>
<accession>A0ABX7T7W5</accession>
<dbReference type="Proteomes" id="UP000663923">
    <property type="component" value="Chromosome"/>
</dbReference>
<evidence type="ECO:0000313" key="2">
    <source>
        <dbReference type="Proteomes" id="UP000663923"/>
    </source>
</evidence>
<proteinExistence type="predicted"/>
<organism evidence="1 2">
    <name type="scientific">Parasphingorhabdus cellanae</name>
    <dbReference type="NCBI Taxonomy" id="2806553"/>
    <lineage>
        <taxon>Bacteria</taxon>
        <taxon>Pseudomonadati</taxon>
        <taxon>Pseudomonadota</taxon>
        <taxon>Alphaproteobacteria</taxon>
        <taxon>Sphingomonadales</taxon>
        <taxon>Sphingomonadaceae</taxon>
        <taxon>Parasphingorhabdus</taxon>
    </lineage>
</organism>
<name>A0ABX7T7W5_9SPHN</name>
<protein>
    <recommendedName>
        <fullName evidence="3">Tetratricopeptide repeat protein</fullName>
    </recommendedName>
</protein>
<dbReference type="InterPro" id="IPR019734">
    <property type="entry name" value="TPR_rpt"/>
</dbReference>
<gene>
    <name evidence="1" type="ORF">J4G78_01505</name>
</gene>
<dbReference type="SUPFAM" id="SSF48452">
    <property type="entry name" value="TPR-like"/>
    <property type="match status" value="1"/>
</dbReference>
<evidence type="ECO:0000313" key="1">
    <source>
        <dbReference type="EMBL" id="QTD56310.1"/>
    </source>
</evidence>
<dbReference type="Gene3D" id="1.25.40.10">
    <property type="entry name" value="Tetratricopeptide repeat domain"/>
    <property type="match status" value="2"/>
</dbReference>
<dbReference type="SMART" id="SM00028">
    <property type="entry name" value="TPR"/>
    <property type="match status" value="4"/>
</dbReference>
<keyword evidence="2" id="KW-1185">Reference proteome</keyword>
<dbReference type="EMBL" id="CP071794">
    <property type="protein sequence ID" value="QTD56310.1"/>
    <property type="molecule type" value="Genomic_DNA"/>
</dbReference>
<dbReference type="InterPro" id="IPR011990">
    <property type="entry name" value="TPR-like_helical_dom_sf"/>
</dbReference>
<reference evidence="1 2" key="1">
    <citation type="submission" date="2021-03" db="EMBL/GenBank/DDBJ databases">
        <title>Complete genome of Parasphingorhabdus_sp.JHSY0214.</title>
        <authorList>
            <person name="Yoo J.H."/>
            <person name="Bae J.W."/>
        </authorList>
    </citation>
    <scope>NUCLEOTIDE SEQUENCE [LARGE SCALE GENOMIC DNA]</scope>
    <source>
        <strain evidence="1 2">JHSY0214</strain>
    </source>
</reference>